<dbReference type="Proteomes" id="UP000489600">
    <property type="component" value="Unassembled WGS sequence"/>
</dbReference>
<keyword evidence="2" id="KW-1185">Reference proteome</keyword>
<dbReference type="EMBL" id="CABITT030000008">
    <property type="protein sequence ID" value="VVB15559.1"/>
    <property type="molecule type" value="Genomic_DNA"/>
</dbReference>
<organism evidence="1 2">
    <name type="scientific">Arabis nemorensis</name>
    <dbReference type="NCBI Taxonomy" id="586526"/>
    <lineage>
        <taxon>Eukaryota</taxon>
        <taxon>Viridiplantae</taxon>
        <taxon>Streptophyta</taxon>
        <taxon>Embryophyta</taxon>
        <taxon>Tracheophyta</taxon>
        <taxon>Spermatophyta</taxon>
        <taxon>Magnoliopsida</taxon>
        <taxon>eudicotyledons</taxon>
        <taxon>Gunneridae</taxon>
        <taxon>Pentapetalae</taxon>
        <taxon>rosids</taxon>
        <taxon>malvids</taxon>
        <taxon>Brassicales</taxon>
        <taxon>Brassicaceae</taxon>
        <taxon>Arabideae</taxon>
        <taxon>Arabis</taxon>
    </lineage>
</organism>
<gene>
    <name evidence="1" type="ORF">ANE_LOCUS26003</name>
</gene>
<name>A0A565CPI2_9BRAS</name>
<proteinExistence type="predicted"/>
<sequence>MAEHGRKLDSSIVEIFEAIRLMKETGASTSNTVAPPGPVQTPELNLGNNTLVHGARLPNQGYQGVTRLSKLDFPKFDGSGIT</sequence>
<comment type="caution">
    <text evidence="1">The sequence shown here is derived from an EMBL/GenBank/DDBJ whole genome shotgun (WGS) entry which is preliminary data.</text>
</comment>
<evidence type="ECO:0000313" key="2">
    <source>
        <dbReference type="Proteomes" id="UP000489600"/>
    </source>
</evidence>
<accession>A0A565CPI2</accession>
<dbReference type="OrthoDB" id="1742322at2759"/>
<dbReference type="AlphaFoldDB" id="A0A565CPI2"/>
<reference evidence="1" key="1">
    <citation type="submission" date="2019-07" db="EMBL/GenBank/DDBJ databases">
        <authorList>
            <person name="Dittberner H."/>
        </authorList>
    </citation>
    <scope>NUCLEOTIDE SEQUENCE [LARGE SCALE GENOMIC DNA]</scope>
</reference>
<protein>
    <submittedName>
        <fullName evidence="1">Uncharacterized protein</fullName>
    </submittedName>
</protein>
<evidence type="ECO:0000313" key="1">
    <source>
        <dbReference type="EMBL" id="VVB15559.1"/>
    </source>
</evidence>